<dbReference type="AlphaFoldDB" id="A0A5J4TB96"/>
<gene>
    <name evidence="1" type="ORF">EZS28_048819</name>
</gene>
<organism evidence="1 2">
    <name type="scientific">Streblomastix strix</name>
    <dbReference type="NCBI Taxonomy" id="222440"/>
    <lineage>
        <taxon>Eukaryota</taxon>
        <taxon>Metamonada</taxon>
        <taxon>Preaxostyla</taxon>
        <taxon>Oxymonadida</taxon>
        <taxon>Streblomastigidae</taxon>
        <taxon>Streblomastix</taxon>
    </lineage>
</organism>
<protein>
    <submittedName>
        <fullName evidence="1">Uncharacterized protein</fullName>
    </submittedName>
</protein>
<accession>A0A5J4TB96</accession>
<name>A0A5J4TB96_9EUKA</name>
<reference evidence="1 2" key="1">
    <citation type="submission" date="2019-03" db="EMBL/GenBank/DDBJ databases">
        <title>Single cell metagenomics reveals metabolic interactions within the superorganism composed of flagellate Streblomastix strix and complex community of Bacteroidetes bacteria on its surface.</title>
        <authorList>
            <person name="Treitli S.C."/>
            <person name="Kolisko M."/>
            <person name="Husnik F."/>
            <person name="Keeling P."/>
            <person name="Hampl V."/>
        </authorList>
    </citation>
    <scope>NUCLEOTIDE SEQUENCE [LARGE SCALE GENOMIC DNA]</scope>
    <source>
        <strain evidence="1">ST1C</strain>
    </source>
</reference>
<sequence>MQCKDWTISNYTGRASTAKQVIAHHKKLNLKVKFVDMLTYLQPMELKQAVKALP</sequence>
<evidence type="ECO:0000313" key="2">
    <source>
        <dbReference type="Proteomes" id="UP000324800"/>
    </source>
</evidence>
<feature type="non-terminal residue" evidence="1">
    <location>
        <position position="54"/>
    </location>
</feature>
<dbReference type="Proteomes" id="UP000324800">
    <property type="component" value="Unassembled WGS sequence"/>
</dbReference>
<dbReference type="EMBL" id="SNRW01034271">
    <property type="protein sequence ID" value="KAA6355654.1"/>
    <property type="molecule type" value="Genomic_DNA"/>
</dbReference>
<dbReference type="OrthoDB" id="116375at2759"/>
<evidence type="ECO:0000313" key="1">
    <source>
        <dbReference type="EMBL" id="KAA6355654.1"/>
    </source>
</evidence>
<comment type="caution">
    <text evidence="1">The sequence shown here is derived from an EMBL/GenBank/DDBJ whole genome shotgun (WGS) entry which is preliminary data.</text>
</comment>
<proteinExistence type="predicted"/>